<dbReference type="PANTHER" id="PTHR37166:SF1">
    <property type="entry name" value="PROTEIN FLAG"/>
    <property type="match status" value="1"/>
</dbReference>
<protein>
    <submittedName>
        <fullName evidence="2">Flagellar protein FlaG</fullName>
    </submittedName>
</protein>
<feature type="compositionally biased region" description="Polar residues" evidence="1">
    <location>
        <begin position="33"/>
        <end position="51"/>
    </location>
</feature>
<accession>A0A7C9J799</accession>
<evidence type="ECO:0000256" key="1">
    <source>
        <dbReference type="SAM" id="MobiDB-lite"/>
    </source>
</evidence>
<dbReference type="RefSeq" id="WP_161125618.1">
    <property type="nucleotide sequence ID" value="NZ_VYSB01000013.1"/>
</dbReference>
<dbReference type="AlphaFoldDB" id="A0A7C9J799"/>
<name>A0A7C9J799_9BURK</name>
<keyword evidence="2" id="KW-0282">Flagellum</keyword>
<gene>
    <name evidence="2" type="ORF">F5985_12275</name>
</gene>
<feature type="compositionally biased region" description="Polar residues" evidence="1">
    <location>
        <begin position="1"/>
        <end position="18"/>
    </location>
</feature>
<dbReference type="InterPro" id="IPR005186">
    <property type="entry name" value="FlaG"/>
</dbReference>
<feature type="region of interest" description="Disordered" evidence="1">
    <location>
        <begin position="1"/>
        <end position="65"/>
    </location>
</feature>
<dbReference type="InterPro" id="IPR035924">
    <property type="entry name" value="FlaG-like_sf"/>
</dbReference>
<sequence>MSISPITTNPGSLPTTVVRTAPTWQPVIERPVQPTQTSTESDPLARNNATAKTDPPAPDKPESAQEIREAVEKLNEQLKPVGAGVRFNVDDESGRLVIQLMDIANETVIRQIPSEEALKLSREPELKRSGLLVDTKA</sequence>
<evidence type="ECO:0000313" key="3">
    <source>
        <dbReference type="Proteomes" id="UP000481947"/>
    </source>
</evidence>
<reference evidence="2 3" key="1">
    <citation type="submission" date="2019-09" db="EMBL/GenBank/DDBJ databases">
        <title>Identification of Malikia spinosa a prominent benzene-, toluene-, and ethylbenzene-degrading bacterium: enrichment, isolation and whole genome sequencing.</title>
        <authorList>
            <person name="Tancsics A."/>
            <person name="Revesz F."/>
            <person name="Kriszt B."/>
        </authorList>
    </citation>
    <scope>NUCLEOTIDE SEQUENCE [LARGE SCALE GENOMIC DNA]</scope>
    <source>
        <strain evidence="2 3">AB6</strain>
    </source>
</reference>
<dbReference type="Gene3D" id="3.30.160.170">
    <property type="entry name" value="FlaG-like"/>
    <property type="match status" value="1"/>
</dbReference>
<comment type="caution">
    <text evidence="2">The sequence shown here is derived from an EMBL/GenBank/DDBJ whole genome shotgun (WGS) entry which is preliminary data.</text>
</comment>
<dbReference type="PANTHER" id="PTHR37166">
    <property type="entry name" value="PROTEIN FLAG"/>
    <property type="match status" value="1"/>
</dbReference>
<keyword evidence="2" id="KW-0966">Cell projection</keyword>
<organism evidence="2 3">
    <name type="scientific">Malikia spinosa</name>
    <dbReference type="NCBI Taxonomy" id="86180"/>
    <lineage>
        <taxon>Bacteria</taxon>
        <taxon>Pseudomonadati</taxon>
        <taxon>Pseudomonadota</taxon>
        <taxon>Betaproteobacteria</taxon>
        <taxon>Burkholderiales</taxon>
        <taxon>Comamonadaceae</taxon>
        <taxon>Malikia</taxon>
    </lineage>
</organism>
<evidence type="ECO:0000313" key="2">
    <source>
        <dbReference type="EMBL" id="MYZ52891.1"/>
    </source>
</evidence>
<dbReference type="Proteomes" id="UP000481947">
    <property type="component" value="Unassembled WGS sequence"/>
</dbReference>
<dbReference type="SUPFAM" id="SSF160214">
    <property type="entry name" value="FlaG-like"/>
    <property type="match status" value="1"/>
</dbReference>
<keyword evidence="2" id="KW-0969">Cilium</keyword>
<proteinExistence type="predicted"/>
<dbReference type="EMBL" id="VYSB01000013">
    <property type="protein sequence ID" value="MYZ52891.1"/>
    <property type="molecule type" value="Genomic_DNA"/>
</dbReference>
<dbReference type="Pfam" id="PF03646">
    <property type="entry name" value="FlaG"/>
    <property type="match status" value="1"/>
</dbReference>